<evidence type="ECO:0000256" key="8">
    <source>
        <dbReference type="ARBA" id="ARBA00048668"/>
    </source>
</evidence>
<dbReference type="GO" id="GO:0005829">
    <property type="term" value="C:cytosol"/>
    <property type="evidence" value="ECO:0007669"/>
    <property type="project" value="TreeGrafter"/>
</dbReference>
<evidence type="ECO:0000256" key="4">
    <source>
        <dbReference type="ARBA" id="ARBA00022553"/>
    </source>
</evidence>
<keyword evidence="6 9" id="KW-0662">Pyridine nucleotide biosynthesis</keyword>
<dbReference type="NCBIfam" id="TIGR01513">
    <property type="entry name" value="NAPRTase_put"/>
    <property type="match status" value="1"/>
</dbReference>
<dbReference type="Pfam" id="PF17767">
    <property type="entry name" value="NAPRTase_N"/>
    <property type="match status" value="1"/>
</dbReference>
<dbReference type="InterPro" id="IPR007229">
    <property type="entry name" value="Nic_PRibTrfase-Fam"/>
</dbReference>
<dbReference type="GO" id="GO:0034355">
    <property type="term" value="P:NAD+ biosynthetic process via the salvage pathway"/>
    <property type="evidence" value="ECO:0007669"/>
    <property type="project" value="TreeGrafter"/>
</dbReference>
<comment type="similarity">
    <text evidence="2 9">Belongs to the NAPRTase family.</text>
</comment>
<gene>
    <name evidence="13" type="ORF">GH723_14235</name>
</gene>
<evidence type="ECO:0000256" key="2">
    <source>
        <dbReference type="ARBA" id="ARBA00010897"/>
    </source>
</evidence>
<dbReference type="EC" id="6.3.4.21" evidence="3 9"/>
<dbReference type="InterPro" id="IPR006405">
    <property type="entry name" value="Nic_PRibTrfase_pncB"/>
</dbReference>
<keyword evidence="13" id="KW-0328">Glycosyltransferase</keyword>
<feature type="region of interest" description="Disordered" evidence="10">
    <location>
        <begin position="1"/>
        <end position="27"/>
    </location>
</feature>
<dbReference type="NCBIfam" id="NF009131">
    <property type="entry name" value="PRK12484.1"/>
    <property type="match status" value="1"/>
</dbReference>
<feature type="domain" description="Quinolinate phosphoribosyl transferase C-terminal" evidence="11">
    <location>
        <begin position="173"/>
        <end position="350"/>
    </location>
</feature>
<dbReference type="InterPro" id="IPR002638">
    <property type="entry name" value="Quinolinate_PRibosylTrfase_C"/>
</dbReference>
<evidence type="ECO:0000256" key="1">
    <source>
        <dbReference type="ARBA" id="ARBA00004952"/>
    </source>
</evidence>
<feature type="domain" description="Nicotinate phosphoribosyltransferase N-terminal" evidence="12">
    <location>
        <begin position="44"/>
        <end position="167"/>
    </location>
</feature>
<sequence>MTRSSSPTPPQRSTSRKATAPVRSPRWRRPAPWCPEVVRTGSALFTDLYELTMAAGYVRVGIAEQTATFDLFVRRLPEPRQFLVAAGLADAVDFLTDLSIDDDELAFLESTGRFAPDALDAFARLTFTGDLWGVPEGEVVFGNEPILRVTAPLIQAQVVETRLINLVASQTMVASKAARVAIACGDRTFVDFSARRDHGGDAAMQTARASYVAGAAGTSLVAAGHRWGIPLSGTMAHAYVMSFDDERDAFRTFARTFPDDAVLLIDTYDTEEGARRVVEVAAELADDGIHVRGVRLDSGDLAHLSRAVRAILDEGGMTETSIFASGDLDEYRITELLASGSPIDAFGVGTQLGTSADAPNLGGVYKLVADASGPKMKLAEDKVTLPGLKQVWRVERDGRSTHDVIALDDEEPPTDARPLLHPVLRDGALIGPLPSIDESRRRAATSIAALPSRLRTLQLREAPYDVRRSAALDALVAELTARHRAG</sequence>
<comment type="PTM">
    <text evidence="9">Transiently phosphorylated on a His residue during the reaction cycle. Phosphorylation strongly increases the affinity for substrates and increases the rate of nicotinate D-ribonucleotide production. Dephosphorylation regenerates the low-affinity form of the enzyme, leading to product release.</text>
</comment>
<keyword evidence="5 9" id="KW-0436">Ligase</keyword>
<comment type="function">
    <text evidence="9">Catalyzes the first step in the biosynthesis of NAD from nicotinic acid, the ATP-dependent synthesis of beta-nicotinate D-ribonucleotide from nicotinate and 5-phospho-D-ribose 1-phosphate.</text>
</comment>
<comment type="catalytic activity">
    <reaction evidence="8 9">
        <text>5-phospho-alpha-D-ribose 1-diphosphate + nicotinate + ATP + H2O = nicotinate beta-D-ribonucleotide + ADP + phosphate + diphosphate</text>
        <dbReference type="Rhea" id="RHEA:36163"/>
        <dbReference type="ChEBI" id="CHEBI:15377"/>
        <dbReference type="ChEBI" id="CHEBI:30616"/>
        <dbReference type="ChEBI" id="CHEBI:32544"/>
        <dbReference type="ChEBI" id="CHEBI:33019"/>
        <dbReference type="ChEBI" id="CHEBI:43474"/>
        <dbReference type="ChEBI" id="CHEBI:57502"/>
        <dbReference type="ChEBI" id="CHEBI:58017"/>
        <dbReference type="ChEBI" id="CHEBI:456216"/>
        <dbReference type="EC" id="6.3.4.21"/>
    </reaction>
</comment>
<reference evidence="13 14" key="1">
    <citation type="submission" date="2019-11" db="EMBL/GenBank/DDBJ databases">
        <authorList>
            <person name="He Y."/>
        </authorList>
    </citation>
    <scope>NUCLEOTIDE SEQUENCE [LARGE SCALE GENOMIC DNA]</scope>
    <source>
        <strain evidence="13 14">SCSIO 58843</strain>
    </source>
</reference>
<name>A0A5Q2RP12_9ACTN</name>
<keyword evidence="4" id="KW-0597">Phosphoprotein</keyword>
<dbReference type="Pfam" id="PF01729">
    <property type="entry name" value="QRPTase_C"/>
    <property type="match status" value="1"/>
</dbReference>
<dbReference type="SUPFAM" id="SSF51690">
    <property type="entry name" value="Nicotinate/Quinolinate PRTase C-terminal domain-like"/>
    <property type="match status" value="1"/>
</dbReference>
<dbReference type="EMBL" id="CP045851">
    <property type="protein sequence ID" value="QGG96166.1"/>
    <property type="molecule type" value="Genomic_DNA"/>
</dbReference>
<dbReference type="SUPFAM" id="SSF54675">
    <property type="entry name" value="Nicotinate/Quinolinate PRTase N-terminal domain-like"/>
    <property type="match status" value="1"/>
</dbReference>
<keyword evidence="14" id="KW-1185">Reference proteome</keyword>
<evidence type="ECO:0000256" key="10">
    <source>
        <dbReference type="SAM" id="MobiDB-lite"/>
    </source>
</evidence>
<dbReference type="GO" id="GO:0004516">
    <property type="term" value="F:nicotinate phosphoribosyltransferase activity"/>
    <property type="evidence" value="ECO:0007669"/>
    <property type="project" value="UniProtKB-UniRule"/>
</dbReference>
<evidence type="ECO:0000256" key="7">
    <source>
        <dbReference type="ARBA" id="ARBA00022679"/>
    </source>
</evidence>
<dbReference type="CDD" id="cd01570">
    <property type="entry name" value="NAPRTase_A"/>
    <property type="match status" value="1"/>
</dbReference>
<evidence type="ECO:0000256" key="3">
    <source>
        <dbReference type="ARBA" id="ARBA00013236"/>
    </source>
</evidence>
<dbReference type="GO" id="GO:0004514">
    <property type="term" value="F:nicotinate-nucleotide diphosphorylase (carboxylating) activity"/>
    <property type="evidence" value="ECO:0007669"/>
    <property type="project" value="InterPro"/>
</dbReference>
<evidence type="ECO:0000313" key="14">
    <source>
        <dbReference type="Proteomes" id="UP000334019"/>
    </source>
</evidence>
<evidence type="ECO:0000256" key="6">
    <source>
        <dbReference type="ARBA" id="ARBA00022642"/>
    </source>
</evidence>
<dbReference type="Gene3D" id="3.20.140.10">
    <property type="entry name" value="nicotinate phosphoribosyltransferase"/>
    <property type="match status" value="2"/>
</dbReference>
<protein>
    <recommendedName>
        <fullName evidence="3 9">Nicotinate phosphoribosyltransferase</fullName>
        <ecNumber evidence="3 9">6.3.4.21</ecNumber>
    </recommendedName>
</protein>
<proteinExistence type="inferred from homology"/>
<dbReference type="Proteomes" id="UP000334019">
    <property type="component" value="Chromosome"/>
</dbReference>
<dbReference type="PANTHER" id="PTHR11098">
    <property type="entry name" value="NICOTINATE PHOSPHORIBOSYLTRANSFERASE"/>
    <property type="match status" value="1"/>
</dbReference>
<accession>A0A5Q2RP12</accession>
<evidence type="ECO:0000256" key="5">
    <source>
        <dbReference type="ARBA" id="ARBA00022598"/>
    </source>
</evidence>
<dbReference type="FunFam" id="3.20.20.70:FF:000076">
    <property type="entry name" value="Nicotinate phosphoribosyltransferase"/>
    <property type="match status" value="1"/>
</dbReference>
<evidence type="ECO:0000259" key="12">
    <source>
        <dbReference type="Pfam" id="PF17767"/>
    </source>
</evidence>
<comment type="pathway">
    <text evidence="1 9">Cofactor biosynthesis; NAD(+) biosynthesis; nicotinate D-ribonucleotide from nicotinate: step 1/1.</text>
</comment>
<evidence type="ECO:0000256" key="9">
    <source>
        <dbReference type="RuleBase" id="RU365100"/>
    </source>
</evidence>
<dbReference type="KEGG" id="atq:GH723_14235"/>
<keyword evidence="7 9" id="KW-0808">Transferase</keyword>
<dbReference type="NCBIfam" id="NF006696">
    <property type="entry name" value="PRK09243.1-3"/>
    <property type="match status" value="1"/>
</dbReference>
<dbReference type="AlphaFoldDB" id="A0A5Q2RP12"/>
<dbReference type="InterPro" id="IPR013785">
    <property type="entry name" value="Aldolase_TIM"/>
</dbReference>
<dbReference type="UniPathway" id="UPA00253">
    <property type="reaction ID" value="UER00457"/>
</dbReference>
<dbReference type="GO" id="GO:0047280">
    <property type="term" value="F:nicotinamide phosphoribosyltransferase activity"/>
    <property type="evidence" value="ECO:0007669"/>
    <property type="project" value="UniProtKB-ARBA"/>
</dbReference>
<dbReference type="InterPro" id="IPR040727">
    <property type="entry name" value="NAPRTase_N"/>
</dbReference>
<evidence type="ECO:0000259" key="11">
    <source>
        <dbReference type="Pfam" id="PF01729"/>
    </source>
</evidence>
<dbReference type="Gene3D" id="3.20.20.70">
    <property type="entry name" value="Aldolase class I"/>
    <property type="match status" value="1"/>
</dbReference>
<dbReference type="PIRSF" id="PIRSF000484">
    <property type="entry name" value="NAPRT"/>
    <property type="match status" value="1"/>
</dbReference>
<organism evidence="13 14">
    <name type="scientific">Actinomarinicola tropica</name>
    <dbReference type="NCBI Taxonomy" id="2789776"/>
    <lineage>
        <taxon>Bacteria</taxon>
        <taxon>Bacillati</taxon>
        <taxon>Actinomycetota</taxon>
        <taxon>Acidimicrobiia</taxon>
        <taxon>Acidimicrobiales</taxon>
        <taxon>Iamiaceae</taxon>
        <taxon>Actinomarinicola</taxon>
    </lineage>
</organism>
<dbReference type="PANTHER" id="PTHR11098:SF1">
    <property type="entry name" value="NICOTINATE PHOSPHORIBOSYLTRANSFERASE"/>
    <property type="match status" value="1"/>
</dbReference>
<evidence type="ECO:0000313" key="13">
    <source>
        <dbReference type="EMBL" id="QGG96166.1"/>
    </source>
</evidence>
<dbReference type="InterPro" id="IPR036068">
    <property type="entry name" value="Nicotinate_pribotase-like_C"/>
</dbReference>